<comment type="similarity">
    <text evidence="1">Belongs to the sigma-70 factor family.</text>
</comment>
<evidence type="ECO:0000256" key="3">
    <source>
        <dbReference type="ARBA" id="ARBA00023082"/>
    </source>
</evidence>
<dbReference type="InterPro" id="IPR013325">
    <property type="entry name" value="RNA_pol_sigma_r2"/>
</dbReference>
<protein>
    <recommendedName>
        <fullName evidence="7">RNA polymerase sigma-70 region 2 domain-containing protein</fullName>
    </recommendedName>
</protein>
<reference evidence="8" key="1">
    <citation type="submission" date="2023-08" db="EMBL/GenBank/DDBJ databases">
        <authorList>
            <person name="Audoor S."/>
            <person name="Bilcke G."/>
        </authorList>
    </citation>
    <scope>NUCLEOTIDE SEQUENCE</scope>
</reference>
<evidence type="ECO:0000313" key="8">
    <source>
        <dbReference type="EMBL" id="CAJ1949771.1"/>
    </source>
</evidence>
<evidence type="ECO:0000313" key="9">
    <source>
        <dbReference type="Proteomes" id="UP001295423"/>
    </source>
</evidence>
<dbReference type="SUPFAM" id="SSF88659">
    <property type="entry name" value="Sigma3 and sigma4 domains of RNA polymerase sigma factors"/>
    <property type="match status" value="1"/>
</dbReference>
<dbReference type="Proteomes" id="UP001295423">
    <property type="component" value="Unassembled WGS sequence"/>
</dbReference>
<keyword evidence="9" id="KW-1185">Reference proteome</keyword>
<comment type="caution">
    <text evidence="8">The sequence shown here is derived from an EMBL/GenBank/DDBJ whole genome shotgun (WGS) entry which is preliminary data.</text>
</comment>
<evidence type="ECO:0000256" key="4">
    <source>
        <dbReference type="ARBA" id="ARBA00023125"/>
    </source>
</evidence>
<evidence type="ECO:0000256" key="5">
    <source>
        <dbReference type="ARBA" id="ARBA00023163"/>
    </source>
</evidence>
<dbReference type="Gene3D" id="1.20.120.1810">
    <property type="match status" value="1"/>
</dbReference>
<keyword evidence="2" id="KW-0805">Transcription regulation</keyword>
<dbReference type="PRINTS" id="PR00046">
    <property type="entry name" value="SIGMA70FCT"/>
</dbReference>
<dbReference type="InterPro" id="IPR050239">
    <property type="entry name" value="Sigma-70_RNA_pol_init_factors"/>
</dbReference>
<dbReference type="GO" id="GO:0016987">
    <property type="term" value="F:sigma factor activity"/>
    <property type="evidence" value="ECO:0007669"/>
    <property type="project" value="UniProtKB-KW"/>
</dbReference>
<dbReference type="NCBIfam" id="TIGR02937">
    <property type="entry name" value="sigma70-ECF"/>
    <property type="match status" value="1"/>
</dbReference>
<dbReference type="InterPro" id="IPR013324">
    <property type="entry name" value="RNA_pol_sigma_r3/r4-like"/>
</dbReference>
<name>A0AAD2FQM7_9STRA</name>
<dbReference type="InterPro" id="IPR000943">
    <property type="entry name" value="RNA_pol_sigma70"/>
</dbReference>
<keyword evidence="6" id="KW-0732">Signal</keyword>
<keyword evidence="5" id="KW-0804">Transcription</keyword>
<dbReference type="EMBL" id="CAKOGP040001758">
    <property type="protein sequence ID" value="CAJ1949771.1"/>
    <property type="molecule type" value="Genomic_DNA"/>
</dbReference>
<dbReference type="GO" id="GO:0006352">
    <property type="term" value="P:DNA-templated transcription initiation"/>
    <property type="evidence" value="ECO:0007669"/>
    <property type="project" value="InterPro"/>
</dbReference>
<proteinExistence type="inferred from homology"/>
<gene>
    <name evidence="8" type="ORF">CYCCA115_LOCUS12264</name>
</gene>
<dbReference type="Pfam" id="PF04542">
    <property type="entry name" value="Sigma70_r2"/>
    <property type="match status" value="1"/>
</dbReference>
<dbReference type="GO" id="GO:0003677">
    <property type="term" value="F:DNA binding"/>
    <property type="evidence" value="ECO:0007669"/>
    <property type="project" value="UniProtKB-KW"/>
</dbReference>
<evidence type="ECO:0000259" key="7">
    <source>
        <dbReference type="Pfam" id="PF04542"/>
    </source>
</evidence>
<evidence type="ECO:0000256" key="2">
    <source>
        <dbReference type="ARBA" id="ARBA00023015"/>
    </source>
</evidence>
<sequence length="434" mass="48841">MVSNYRSNSKRAALLNAVCLSLLASPAIGFTTFSSSPSTTALQLHTTMKRVRTTSQTTIFARSSVNGMAQAELSSPSETNRLSLEEEKELLRQAVEMRRITKIESDMTMRSAGLNKPLLLERSRAAGYGEDLDAYESAILDGQQARDLLVTRNIGLVHYSIKQIVGQRRHLNSLSREDLVQEGSIGLARAVDRWNPEIGGRFSTYAVYWIRASVLRCIAERDDMLRVPVHVTQSVKNIEKAARRIGIDLTNDSWREANSAKQLAEEAGLSVKNFEDAMNVRMRRLGGGYTSFECYMQKGKQMASDVFTLREEEEQEMSNIQVDQLKSTLSKYLRPKEMEAISWRYGLVKSTSNESPKQKANRYLAEMEEELFCQTPAAREKMVTKGKWGEAMSFSEVGKHMKVSAEYGRRLCHAALKKLQQAAEEGKLEPALLM</sequence>
<accession>A0AAD2FQM7</accession>
<dbReference type="PANTHER" id="PTHR30603:SF47">
    <property type="entry name" value="RNA POLYMERASE SIGMA FACTOR SIGD, CHLOROPLASTIC"/>
    <property type="match status" value="1"/>
</dbReference>
<dbReference type="AlphaFoldDB" id="A0AAD2FQM7"/>
<dbReference type="PANTHER" id="PTHR30603">
    <property type="entry name" value="RNA POLYMERASE SIGMA FACTOR RPO"/>
    <property type="match status" value="1"/>
</dbReference>
<keyword evidence="4" id="KW-0238">DNA-binding</keyword>
<keyword evidence="3" id="KW-0731">Sigma factor</keyword>
<dbReference type="InterPro" id="IPR007627">
    <property type="entry name" value="RNA_pol_sigma70_r2"/>
</dbReference>
<organism evidence="8 9">
    <name type="scientific">Cylindrotheca closterium</name>
    <dbReference type="NCBI Taxonomy" id="2856"/>
    <lineage>
        <taxon>Eukaryota</taxon>
        <taxon>Sar</taxon>
        <taxon>Stramenopiles</taxon>
        <taxon>Ochrophyta</taxon>
        <taxon>Bacillariophyta</taxon>
        <taxon>Bacillariophyceae</taxon>
        <taxon>Bacillariophycidae</taxon>
        <taxon>Bacillariales</taxon>
        <taxon>Bacillariaceae</taxon>
        <taxon>Cylindrotheca</taxon>
    </lineage>
</organism>
<feature type="chain" id="PRO_5042204661" description="RNA polymerase sigma-70 region 2 domain-containing protein" evidence="6">
    <location>
        <begin position="30"/>
        <end position="434"/>
    </location>
</feature>
<feature type="domain" description="RNA polymerase sigma-70 region 2" evidence="7">
    <location>
        <begin position="149"/>
        <end position="218"/>
    </location>
</feature>
<evidence type="ECO:0000256" key="6">
    <source>
        <dbReference type="SAM" id="SignalP"/>
    </source>
</evidence>
<dbReference type="InterPro" id="IPR036388">
    <property type="entry name" value="WH-like_DNA-bd_sf"/>
</dbReference>
<dbReference type="SUPFAM" id="SSF88946">
    <property type="entry name" value="Sigma2 domain of RNA polymerase sigma factors"/>
    <property type="match status" value="1"/>
</dbReference>
<dbReference type="Gene3D" id="1.10.10.10">
    <property type="entry name" value="Winged helix-like DNA-binding domain superfamily/Winged helix DNA-binding domain"/>
    <property type="match status" value="1"/>
</dbReference>
<evidence type="ECO:0000256" key="1">
    <source>
        <dbReference type="ARBA" id="ARBA00007788"/>
    </source>
</evidence>
<dbReference type="InterPro" id="IPR014284">
    <property type="entry name" value="RNA_pol_sigma-70_dom"/>
</dbReference>
<feature type="signal peptide" evidence="6">
    <location>
        <begin position="1"/>
        <end position="29"/>
    </location>
</feature>